<dbReference type="InterPro" id="IPR019264">
    <property type="entry name" value="DUF2179"/>
</dbReference>
<proteinExistence type="predicted"/>
<feature type="transmembrane region" description="Helical" evidence="6">
    <location>
        <begin position="12"/>
        <end position="31"/>
    </location>
</feature>
<dbReference type="Gene3D" id="3.30.70.120">
    <property type="match status" value="1"/>
</dbReference>
<evidence type="ECO:0000256" key="4">
    <source>
        <dbReference type="ARBA" id="ARBA00022989"/>
    </source>
</evidence>
<comment type="caution">
    <text evidence="8">The sequence shown here is derived from an EMBL/GenBank/DDBJ whole genome shotgun (WGS) entry which is preliminary data.</text>
</comment>
<evidence type="ECO:0000256" key="5">
    <source>
        <dbReference type="ARBA" id="ARBA00023136"/>
    </source>
</evidence>
<accession>A0A4Q2L0N5</accession>
<dbReference type="PANTHER" id="PTHR33545:SF5">
    <property type="entry name" value="UPF0750 MEMBRANE PROTEIN YITT"/>
    <property type="match status" value="1"/>
</dbReference>
<name>A0A4Q2L0N5_9FUSO</name>
<dbReference type="CDD" id="cd16380">
    <property type="entry name" value="YitT_C"/>
    <property type="match status" value="1"/>
</dbReference>
<keyword evidence="2" id="KW-1003">Cell membrane</keyword>
<dbReference type="AlphaFoldDB" id="A0A4Q2L0N5"/>
<evidence type="ECO:0000259" key="7">
    <source>
        <dbReference type="Pfam" id="PF10035"/>
    </source>
</evidence>
<dbReference type="GO" id="GO:0005886">
    <property type="term" value="C:plasma membrane"/>
    <property type="evidence" value="ECO:0007669"/>
    <property type="project" value="UniProtKB-SubCell"/>
</dbReference>
<evidence type="ECO:0000256" key="2">
    <source>
        <dbReference type="ARBA" id="ARBA00022475"/>
    </source>
</evidence>
<evidence type="ECO:0000256" key="3">
    <source>
        <dbReference type="ARBA" id="ARBA00022692"/>
    </source>
</evidence>
<dbReference type="RefSeq" id="WP_129491007.1">
    <property type="nucleotide sequence ID" value="NZ_SBAP01000011.1"/>
</dbReference>
<dbReference type="PANTHER" id="PTHR33545">
    <property type="entry name" value="UPF0750 MEMBRANE PROTEIN YITT-RELATED"/>
    <property type="match status" value="1"/>
</dbReference>
<dbReference type="PIRSF" id="PIRSF006483">
    <property type="entry name" value="Membrane_protein_YitT"/>
    <property type="match status" value="1"/>
</dbReference>
<organism evidence="8 9">
    <name type="scientific">Fusobacterium necrophorum</name>
    <dbReference type="NCBI Taxonomy" id="859"/>
    <lineage>
        <taxon>Bacteria</taxon>
        <taxon>Fusobacteriati</taxon>
        <taxon>Fusobacteriota</taxon>
        <taxon>Fusobacteriia</taxon>
        <taxon>Fusobacteriales</taxon>
        <taxon>Fusobacteriaceae</taxon>
        <taxon>Fusobacterium</taxon>
    </lineage>
</organism>
<keyword evidence="4 6" id="KW-1133">Transmembrane helix</keyword>
<evidence type="ECO:0000256" key="1">
    <source>
        <dbReference type="ARBA" id="ARBA00004651"/>
    </source>
</evidence>
<feature type="transmembrane region" description="Helical" evidence="6">
    <location>
        <begin position="153"/>
        <end position="178"/>
    </location>
</feature>
<feature type="domain" description="DUF2179" evidence="7">
    <location>
        <begin position="220"/>
        <end position="274"/>
    </location>
</feature>
<keyword evidence="3 6" id="KW-0812">Transmembrane</keyword>
<protein>
    <submittedName>
        <fullName evidence="8">YitT family protein</fullName>
    </submittedName>
</protein>
<dbReference type="EMBL" id="SBAP01000011">
    <property type="protein sequence ID" value="RXZ69903.1"/>
    <property type="molecule type" value="Genomic_DNA"/>
</dbReference>
<dbReference type="InterPro" id="IPR003740">
    <property type="entry name" value="YitT"/>
</dbReference>
<dbReference type="Pfam" id="PF10035">
    <property type="entry name" value="DUF2179"/>
    <property type="match status" value="1"/>
</dbReference>
<dbReference type="Proteomes" id="UP000289216">
    <property type="component" value="Unassembled WGS sequence"/>
</dbReference>
<dbReference type="InterPro" id="IPR051461">
    <property type="entry name" value="UPF0750_membrane"/>
</dbReference>
<feature type="transmembrane region" description="Helical" evidence="6">
    <location>
        <begin position="106"/>
        <end position="132"/>
    </location>
</feature>
<comment type="subcellular location">
    <subcellularLocation>
        <location evidence="1">Cell membrane</location>
        <topology evidence="1">Multi-pass membrane protein</topology>
    </subcellularLocation>
</comment>
<reference evidence="8 9" key="1">
    <citation type="submission" date="2019-01" db="EMBL/GenBank/DDBJ databases">
        <title>Fusobacterium necrophorum Isolated From the Uterus of Dairy Cows.</title>
        <authorList>
            <person name="Francis A.M."/>
        </authorList>
    </citation>
    <scope>NUCLEOTIDE SEQUENCE [LARGE SCALE GENOMIC DNA]</scope>
    <source>
        <strain evidence="8 9">KG35</strain>
    </source>
</reference>
<dbReference type="Pfam" id="PF02588">
    <property type="entry name" value="YitT_membrane"/>
    <property type="match status" value="1"/>
</dbReference>
<gene>
    <name evidence="8" type="ORF">EPT53_05495</name>
</gene>
<evidence type="ECO:0000313" key="9">
    <source>
        <dbReference type="Proteomes" id="UP000289216"/>
    </source>
</evidence>
<evidence type="ECO:0000313" key="8">
    <source>
        <dbReference type="EMBL" id="RXZ69903.1"/>
    </source>
</evidence>
<dbReference type="InterPro" id="IPR015867">
    <property type="entry name" value="N-reg_PII/ATP_PRibTrfase_C"/>
</dbReference>
<evidence type="ECO:0000256" key="6">
    <source>
        <dbReference type="SAM" id="Phobius"/>
    </source>
</evidence>
<keyword evidence="5 6" id="KW-0472">Membrane</keyword>
<feature type="transmembrane region" description="Helical" evidence="6">
    <location>
        <begin position="82"/>
        <end position="100"/>
    </location>
</feature>
<sequence length="288" mass="32028">MKKKHLLLIRDYCYISFACVLMGFAINYFYISNKLAEGGVAGITLILHYLSDISASYLYLTINLPLLLISWKFLGKDFSLKTIYGTFVLSFFIEFFSYLRTPIPDFLLASLFGGALVGISLGIIFISGGSSGGTDIIAKLIHHYFGISIGKTLLILDFIILSFVAFLFGKLIFMYTLIAVTVSSKMIDLIQEGIDEAKGIFIITSKPKEMKTAIIEQIGRGVTFLHGEGGFSGENLKILYCFVGKYQLLSLKKIVKELDSHAFVTVTNVHEVLGNGFKKLQEEEKKAD</sequence>